<feature type="domain" description="CS" evidence="7">
    <location>
        <begin position="163"/>
        <end position="253"/>
    </location>
</feature>
<accession>A0A9N9RUY1</accession>
<organism evidence="8 9">
    <name type="scientific">Chironomus riparius</name>
    <dbReference type="NCBI Taxonomy" id="315576"/>
    <lineage>
        <taxon>Eukaryota</taxon>
        <taxon>Metazoa</taxon>
        <taxon>Ecdysozoa</taxon>
        <taxon>Arthropoda</taxon>
        <taxon>Hexapoda</taxon>
        <taxon>Insecta</taxon>
        <taxon>Pterygota</taxon>
        <taxon>Neoptera</taxon>
        <taxon>Endopterygota</taxon>
        <taxon>Diptera</taxon>
        <taxon>Nematocera</taxon>
        <taxon>Chironomoidea</taxon>
        <taxon>Chironomidae</taxon>
        <taxon>Chironominae</taxon>
        <taxon>Chironomus</taxon>
    </lineage>
</organism>
<dbReference type="EMBL" id="OU895878">
    <property type="protein sequence ID" value="CAG9804230.1"/>
    <property type="molecule type" value="Genomic_DNA"/>
</dbReference>
<evidence type="ECO:0000256" key="4">
    <source>
        <dbReference type="ARBA" id="ARBA00022490"/>
    </source>
</evidence>
<dbReference type="Pfam" id="PF04969">
    <property type="entry name" value="CS"/>
    <property type="match status" value="1"/>
</dbReference>
<comment type="subcellular location">
    <subcellularLocation>
        <location evidence="1">Cytoplasm</location>
    </subcellularLocation>
</comment>
<proteinExistence type="inferred from homology"/>
<protein>
    <recommendedName>
        <fullName evidence="3">Nuclear migration protein nudC</fullName>
    </recommendedName>
    <alternativeName>
        <fullName evidence="5">Nuclear distribution protein C homolog</fullName>
    </alternativeName>
</protein>
<reference evidence="8" key="2">
    <citation type="submission" date="2022-10" db="EMBL/GenBank/DDBJ databases">
        <authorList>
            <consortium name="ENA_rothamsted_submissions"/>
            <consortium name="culmorum"/>
            <person name="King R."/>
        </authorList>
    </citation>
    <scope>NUCLEOTIDE SEQUENCE</scope>
</reference>
<name>A0A9N9RUY1_9DIPT</name>
<dbReference type="Proteomes" id="UP001153620">
    <property type="component" value="Chromosome 2"/>
</dbReference>
<evidence type="ECO:0000313" key="9">
    <source>
        <dbReference type="Proteomes" id="UP001153620"/>
    </source>
</evidence>
<evidence type="ECO:0000256" key="2">
    <source>
        <dbReference type="ARBA" id="ARBA00010513"/>
    </source>
</evidence>
<dbReference type="InterPro" id="IPR007052">
    <property type="entry name" value="CS_dom"/>
</dbReference>
<feature type="compositionally biased region" description="Basic and acidic residues" evidence="6">
    <location>
        <begin position="118"/>
        <end position="134"/>
    </location>
</feature>
<gene>
    <name evidence="8" type="ORF">CHIRRI_LOCUS7123</name>
</gene>
<evidence type="ECO:0000256" key="5">
    <source>
        <dbReference type="ARBA" id="ARBA00030427"/>
    </source>
</evidence>
<evidence type="ECO:0000256" key="3">
    <source>
        <dbReference type="ARBA" id="ARBA00017641"/>
    </source>
</evidence>
<dbReference type="PANTHER" id="PTHR12356">
    <property type="entry name" value="NUCLEAR MOVEMENT PROTEIN NUDC"/>
    <property type="match status" value="1"/>
</dbReference>
<dbReference type="PANTHER" id="PTHR12356:SF3">
    <property type="entry name" value="NUCLEAR MIGRATION PROTEIN NUDC"/>
    <property type="match status" value="1"/>
</dbReference>
<dbReference type="InterPro" id="IPR008978">
    <property type="entry name" value="HSP20-like_chaperone"/>
</dbReference>
<dbReference type="GO" id="GO:0051082">
    <property type="term" value="F:unfolded protein binding"/>
    <property type="evidence" value="ECO:0007669"/>
    <property type="project" value="TreeGrafter"/>
</dbReference>
<dbReference type="FunFam" id="2.60.40.790:FF:000001">
    <property type="entry name" value="Nuclear migration protein nudC"/>
    <property type="match status" value="1"/>
</dbReference>
<evidence type="ECO:0000256" key="6">
    <source>
        <dbReference type="SAM" id="MobiDB-lite"/>
    </source>
</evidence>
<keyword evidence="4" id="KW-0963">Cytoplasm</keyword>
<evidence type="ECO:0000313" key="8">
    <source>
        <dbReference type="EMBL" id="CAG9804230.1"/>
    </source>
</evidence>
<evidence type="ECO:0000259" key="7">
    <source>
        <dbReference type="PROSITE" id="PS51203"/>
    </source>
</evidence>
<dbReference type="SUPFAM" id="SSF49764">
    <property type="entry name" value="HSP20-like chaperones"/>
    <property type="match status" value="1"/>
</dbReference>
<dbReference type="GO" id="GO:0006457">
    <property type="term" value="P:protein folding"/>
    <property type="evidence" value="ECO:0007669"/>
    <property type="project" value="TreeGrafter"/>
</dbReference>
<keyword evidence="9" id="KW-1185">Reference proteome</keyword>
<feature type="compositionally biased region" description="Basic and acidic residues" evidence="6">
    <location>
        <begin position="75"/>
        <end position="94"/>
    </location>
</feature>
<dbReference type="OrthoDB" id="416217at2759"/>
<feature type="region of interest" description="Disordered" evidence="6">
    <location>
        <begin position="71"/>
        <end position="159"/>
    </location>
</feature>
<comment type="similarity">
    <text evidence="2">Belongs to the nudC family.</text>
</comment>
<sequence>MDKNEREQRFDGLLFSLAEQHPSGVLDLLQTIAGFLARKTDFFTGGDDGEWEKVLINTFKKEGAQAIEAAKQKRREKEEAEKRRQDTIKKKKEEEEAAAAAQSKSATITELTDEEAENLQKEIDGKKINEKIPEVSKPLTEEGDEELDEEEKKKLKPNEGNGCDLENYRWTQSLQEVELRVPFKNIANLKARDVCVVLTKKNIKVGLKNQTPVIDGELYAEIKTDDSLWTIDKNTIVVTFEKINKMSWWDKIIKSDLPISTRKINPEPSKLSDLDGETRSMVEKMMYDQRQKEMGLPTSEDQKKQDILSKFMTQHPEMDFSKCKFN</sequence>
<evidence type="ECO:0000256" key="1">
    <source>
        <dbReference type="ARBA" id="ARBA00004496"/>
    </source>
</evidence>
<dbReference type="GO" id="GO:0005737">
    <property type="term" value="C:cytoplasm"/>
    <property type="evidence" value="ECO:0007669"/>
    <property type="project" value="UniProtKB-SubCell"/>
</dbReference>
<dbReference type="Gene3D" id="2.60.40.790">
    <property type="match status" value="1"/>
</dbReference>
<reference evidence="8" key="1">
    <citation type="submission" date="2022-01" db="EMBL/GenBank/DDBJ databases">
        <authorList>
            <person name="King R."/>
        </authorList>
    </citation>
    <scope>NUCLEOTIDE SEQUENCE</scope>
</reference>
<dbReference type="PROSITE" id="PS51203">
    <property type="entry name" value="CS"/>
    <property type="match status" value="1"/>
</dbReference>
<dbReference type="InterPro" id="IPR037898">
    <property type="entry name" value="NudC_fam"/>
</dbReference>
<dbReference type="AlphaFoldDB" id="A0A9N9RUY1"/>